<name>A0A2R8B6P7_9RHOB</name>
<protein>
    <submittedName>
        <fullName evidence="1">Uncharacterized protein</fullName>
    </submittedName>
</protein>
<dbReference type="Proteomes" id="UP000244924">
    <property type="component" value="Unassembled WGS sequence"/>
</dbReference>
<gene>
    <name evidence="1" type="ORF">DEA8626_01768</name>
</gene>
<dbReference type="RefSeq" id="WP_108852594.1">
    <property type="nucleotide sequence ID" value="NZ_OMOQ01000001.1"/>
</dbReference>
<accession>A0A2R8B6P7</accession>
<keyword evidence="2" id="KW-1185">Reference proteome</keyword>
<organism evidence="1 2">
    <name type="scientific">Albidovulum aquaemixtae</name>
    <dbReference type="NCBI Taxonomy" id="1542388"/>
    <lineage>
        <taxon>Bacteria</taxon>
        <taxon>Pseudomonadati</taxon>
        <taxon>Pseudomonadota</taxon>
        <taxon>Alphaproteobacteria</taxon>
        <taxon>Rhodobacterales</taxon>
        <taxon>Paracoccaceae</taxon>
        <taxon>Albidovulum</taxon>
    </lineage>
</organism>
<proteinExistence type="predicted"/>
<dbReference type="OrthoDB" id="7857877at2"/>
<dbReference type="EMBL" id="OMOQ01000001">
    <property type="protein sequence ID" value="SPH18236.1"/>
    <property type="molecule type" value="Genomic_DNA"/>
</dbReference>
<dbReference type="AlphaFoldDB" id="A0A2R8B6P7"/>
<sequence>MTPSALNAFRRKLTDCELAVYVDLRSCTVLSYDGALHFPQEYLDVLCACAADLFEAAPKDAGPVEHVLFFSPTGGRSFFRTLADPNEALCCMCAADTDVETLIESARAALASEATAQ</sequence>
<evidence type="ECO:0000313" key="1">
    <source>
        <dbReference type="EMBL" id="SPH18236.1"/>
    </source>
</evidence>
<evidence type="ECO:0000313" key="2">
    <source>
        <dbReference type="Proteomes" id="UP000244924"/>
    </source>
</evidence>
<reference evidence="1 2" key="1">
    <citation type="submission" date="2018-03" db="EMBL/GenBank/DDBJ databases">
        <authorList>
            <person name="Keele B.F."/>
        </authorList>
    </citation>
    <scope>NUCLEOTIDE SEQUENCE [LARGE SCALE GENOMIC DNA]</scope>
    <source>
        <strain evidence="1 2">CECT 8626</strain>
    </source>
</reference>